<sequence>MMYSMDNLELDMMNRHYIYDAHGFLGNPVIPSLPPHCGPPTAAALPPMVPQIPPSHPPGSTGSSNCSEHYPFDENSSDDESVYSSDREVRARDSRK</sequence>
<proteinExistence type="predicted"/>
<evidence type="ECO:0000313" key="2">
    <source>
        <dbReference type="EMBL" id="CAD1577721.1"/>
    </source>
</evidence>
<protein>
    <submittedName>
        <fullName evidence="2">Uncharacterized protein</fullName>
    </submittedName>
</protein>
<evidence type="ECO:0000256" key="1">
    <source>
        <dbReference type="SAM" id="MobiDB-lite"/>
    </source>
</evidence>
<feature type="compositionally biased region" description="Basic and acidic residues" evidence="1">
    <location>
        <begin position="85"/>
        <end position="96"/>
    </location>
</feature>
<accession>A0A6V7LQC7</accession>
<name>A0A6V7LQC7_9HYME</name>
<feature type="compositionally biased region" description="Pro residues" evidence="1">
    <location>
        <begin position="47"/>
        <end position="57"/>
    </location>
</feature>
<reference evidence="2" key="1">
    <citation type="submission" date="2020-07" db="EMBL/GenBank/DDBJ databases">
        <authorList>
            <person name="Ferguson B K."/>
        </authorList>
    </citation>
    <scope>NUCLEOTIDE SEQUENCE</scope>
    <source>
        <strain evidence="2">L06</strain>
    </source>
</reference>
<gene>
    <name evidence="2" type="ORF">BBRV_LOCUS111191</name>
</gene>
<dbReference type="AlphaFoldDB" id="A0A6V7LQC7"/>
<dbReference type="EMBL" id="CADCXW020000344">
    <property type="protein sequence ID" value="CAD1577721.1"/>
    <property type="molecule type" value="Genomic_DNA"/>
</dbReference>
<organism evidence="2">
    <name type="scientific">Bracon brevicornis</name>
    <dbReference type="NCBI Taxonomy" id="1563983"/>
    <lineage>
        <taxon>Eukaryota</taxon>
        <taxon>Metazoa</taxon>
        <taxon>Ecdysozoa</taxon>
        <taxon>Arthropoda</taxon>
        <taxon>Hexapoda</taxon>
        <taxon>Insecta</taxon>
        <taxon>Pterygota</taxon>
        <taxon>Neoptera</taxon>
        <taxon>Endopterygota</taxon>
        <taxon>Hymenoptera</taxon>
        <taxon>Apocrita</taxon>
        <taxon>Ichneumonoidea</taxon>
        <taxon>Braconidae</taxon>
        <taxon>Braconinae</taxon>
        <taxon>Bracon</taxon>
    </lineage>
</organism>
<feature type="region of interest" description="Disordered" evidence="1">
    <location>
        <begin position="39"/>
        <end position="96"/>
    </location>
</feature>